<comment type="similarity">
    <text evidence="7">Belongs to the thymidylate synthase ThyX family.</text>
</comment>
<dbReference type="EC" id="2.1.1.148" evidence="7"/>
<dbReference type="RefSeq" id="WP_406608048.1">
    <property type="nucleotide sequence ID" value="NZ_PFKO01000293.1"/>
</dbReference>
<proteinExistence type="inferred from homology"/>
<dbReference type="NCBIfam" id="TIGR02170">
    <property type="entry name" value="thyX"/>
    <property type="match status" value="1"/>
</dbReference>
<evidence type="ECO:0000313" key="10">
    <source>
        <dbReference type="EMBL" id="PJB57641.1"/>
    </source>
</evidence>
<keyword evidence="5 7" id="KW-0274">FAD</keyword>
<dbReference type="InterPro" id="IPR036098">
    <property type="entry name" value="Thymidylate_synthase_ThyX_sf"/>
</dbReference>
<evidence type="ECO:0000313" key="13">
    <source>
        <dbReference type="Proteomes" id="UP000231493"/>
    </source>
</evidence>
<accession>A0A2M7PMS1</accession>
<dbReference type="GO" id="GO:0006231">
    <property type="term" value="P:dTMP biosynthetic process"/>
    <property type="evidence" value="ECO:0007669"/>
    <property type="project" value="UniProtKB-UniRule"/>
</dbReference>
<feature type="binding site" description="in other chain" evidence="7">
    <location>
        <position position="143"/>
    </location>
    <ligand>
        <name>dUMP</name>
        <dbReference type="ChEBI" id="CHEBI:246422"/>
        <note>ligand shared between dimeric partners</note>
    </ligand>
</feature>
<evidence type="ECO:0000256" key="3">
    <source>
        <dbReference type="ARBA" id="ARBA00022679"/>
    </source>
</evidence>
<evidence type="ECO:0000256" key="4">
    <source>
        <dbReference type="ARBA" id="ARBA00022727"/>
    </source>
</evidence>
<gene>
    <name evidence="7" type="primary">thyX</name>
    <name evidence="10" type="ORF">CO097_01720</name>
    <name evidence="9" type="ORF">COZ07_07835</name>
    <name evidence="8" type="ORF">COZ58_03515</name>
</gene>
<feature type="active site" description="Involved in ionization of N3 of dUMP, leading to its activation" evidence="7">
    <location>
        <position position="170"/>
    </location>
</feature>
<comment type="subunit">
    <text evidence="7">Homotetramer.</text>
</comment>
<dbReference type="Proteomes" id="UP000228560">
    <property type="component" value="Unassembled WGS sequence"/>
</dbReference>
<dbReference type="Proteomes" id="UP000230646">
    <property type="component" value="Unassembled WGS sequence"/>
</dbReference>
<dbReference type="FunFam" id="3.30.1360.170:FF:000004">
    <property type="entry name" value="Flavin-dependent thymidylate synthase"/>
    <property type="match status" value="1"/>
</dbReference>
<accession>A0A2M8CF21</accession>
<dbReference type="GO" id="GO:0050660">
    <property type="term" value="F:flavin adenine dinucleotide binding"/>
    <property type="evidence" value="ECO:0007669"/>
    <property type="project" value="UniProtKB-UniRule"/>
</dbReference>
<organism evidence="8 13">
    <name type="scientific">Candidatus Infernicultor aquiphilus</name>
    <dbReference type="NCBI Taxonomy" id="1805029"/>
    <lineage>
        <taxon>Bacteria</taxon>
        <taxon>Pseudomonadati</taxon>
        <taxon>Atribacterota</taxon>
        <taxon>Candidatus Phoenicimicrobiia</taxon>
        <taxon>Candidatus Pheonicimicrobiales</taxon>
        <taxon>Candidatus Phoenicimicrobiaceae</taxon>
        <taxon>Candidatus Infernicultor</taxon>
    </lineage>
</organism>
<dbReference type="InterPro" id="IPR003669">
    <property type="entry name" value="Thymidylate_synthase_ThyX"/>
</dbReference>
<reference evidence="11 12" key="2">
    <citation type="submission" date="2017-09" db="EMBL/GenBank/DDBJ databases">
        <title>Depth-based differentiation of microbial function through sediment-hosted aquifers and enrichment of novel symbionts in the deep terrestrial subsurface.</title>
        <authorList>
            <person name="Probst A.J."/>
            <person name="Ladd B."/>
            <person name="Jarett J.K."/>
            <person name="Geller-Mcgrath D.E."/>
            <person name="Sieber C.M."/>
            <person name="Emerson J.B."/>
            <person name="Anantharaman K."/>
            <person name="Thomas B.C."/>
            <person name="Malmstrom R."/>
            <person name="Stieglmeier M."/>
            <person name="Klingl A."/>
            <person name="Woyke T."/>
            <person name="Ryan C.M."/>
            <person name="Banfield J.F."/>
        </authorList>
    </citation>
    <scope>NUCLEOTIDE SEQUENCE [LARGE SCALE GENOMIC DNA]</scope>
    <source>
        <strain evidence="9">CG_4_10_14_3_um_filter_34_13</strain>
        <strain evidence="10">CG_4_9_14_3_um_filter_33_16</strain>
    </source>
</reference>
<dbReference type="Pfam" id="PF02511">
    <property type="entry name" value="Thy1"/>
    <property type="match status" value="1"/>
</dbReference>
<dbReference type="PANTHER" id="PTHR34934">
    <property type="entry name" value="FLAVIN-DEPENDENT THYMIDYLATE SYNTHASE"/>
    <property type="match status" value="1"/>
</dbReference>
<evidence type="ECO:0000313" key="8">
    <source>
        <dbReference type="EMBL" id="PIX34572.1"/>
    </source>
</evidence>
<dbReference type="HAMAP" id="MF_01408">
    <property type="entry name" value="ThyX"/>
    <property type="match status" value="1"/>
</dbReference>
<feature type="binding site" evidence="7">
    <location>
        <position position="87"/>
    </location>
    <ligand>
        <name>FAD</name>
        <dbReference type="ChEBI" id="CHEBI:57692"/>
        <note>ligand shared between neighboring subunits</note>
    </ligand>
</feature>
<feature type="binding site" description="in other chain" evidence="7">
    <location>
        <begin position="87"/>
        <end position="91"/>
    </location>
    <ligand>
        <name>dUMP</name>
        <dbReference type="ChEBI" id="CHEBI:246422"/>
        <note>ligand shared between dimeric partners</note>
    </ligand>
</feature>
<feature type="binding site" evidence="7">
    <location>
        <begin position="159"/>
        <end position="161"/>
    </location>
    <ligand>
        <name>FAD</name>
        <dbReference type="ChEBI" id="CHEBI:57692"/>
        <note>ligand shared between neighboring subunits</note>
    </ligand>
</feature>
<evidence type="ECO:0000256" key="7">
    <source>
        <dbReference type="HAMAP-Rule" id="MF_01408"/>
    </source>
</evidence>
<dbReference type="GO" id="GO:0006235">
    <property type="term" value="P:dTTP biosynthetic process"/>
    <property type="evidence" value="ECO:0007669"/>
    <property type="project" value="UniProtKB-UniRule"/>
</dbReference>
<dbReference type="CDD" id="cd20175">
    <property type="entry name" value="ThyX"/>
    <property type="match status" value="1"/>
</dbReference>
<comment type="pathway">
    <text evidence="7">Pyrimidine metabolism; dTTP biosynthesis.</text>
</comment>
<evidence type="ECO:0000256" key="6">
    <source>
        <dbReference type="ARBA" id="ARBA00022857"/>
    </source>
</evidence>
<evidence type="ECO:0000256" key="2">
    <source>
        <dbReference type="ARBA" id="ARBA00022630"/>
    </source>
</evidence>
<dbReference type="GO" id="GO:0050797">
    <property type="term" value="F:thymidylate synthase (FAD) activity"/>
    <property type="evidence" value="ECO:0007669"/>
    <property type="project" value="UniProtKB-UniRule"/>
</dbReference>
<dbReference type="AlphaFoldDB" id="A0A2M7K8T1"/>
<dbReference type="PROSITE" id="PS51331">
    <property type="entry name" value="THYX"/>
    <property type="match status" value="1"/>
</dbReference>
<feature type="binding site" evidence="7">
    <location>
        <position position="55"/>
    </location>
    <ligand>
        <name>FAD</name>
        <dbReference type="ChEBI" id="CHEBI:57692"/>
        <note>ligand shared between neighboring subunits</note>
    </ligand>
</feature>
<evidence type="ECO:0000313" key="11">
    <source>
        <dbReference type="Proteomes" id="UP000228560"/>
    </source>
</evidence>
<evidence type="ECO:0000256" key="5">
    <source>
        <dbReference type="ARBA" id="ARBA00022827"/>
    </source>
</evidence>
<sequence length="230" mass="26387">MKLKLINYTKNPEKIVAQSARLCYSNLGIEDLKKSLTNESITKLIKKIMRLGHYSVLEHITFTFAIEGISRVTSHQLVRHRIASFSQQSQRYVKISKKDFPYIIPKSIAKDDKLRKIFIDTIKGLDKIYHQFLDDNIAAEDARYILPQAVVTKIIITANARELLHIFKLRCCNRAQWEIREVAKTMLKEVKDIAPTIFENAGPPCILGPCPEGELTCGKPWSKKYIKGEN</sequence>
<evidence type="ECO:0000313" key="9">
    <source>
        <dbReference type="EMBL" id="PIY31825.1"/>
    </source>
</evidence>
<dbReference type="UniPathway" id="UPA00575"/>
<comment type="caution">
    <text evidence="8">The sequence shown here is derived from an EMBL/GenBank/DDBJ whole genome shotgun (WGS) entry which is preliminary data.</text>
</comment>
<accession>A0A2M7K8T1</accession>
<feature type="binding site" evidence="7">
    <location>
        <begin position="79"/>
        <end position="81"/>
    </location>
    <ligand>
        <name>FAD</name>
        <dbReference type="ChEBI" id="CHEBI:57692"/>
        <note>ligand shared between neighboring subunits</note>
    </ligand>
</feature>
<dbReference type="Proteomes" id="UP000231493">
    <property type="component" value="Unassembled WGS sequence"/>
</dbReference>
<dbReference type="PANTHER" id="PTHR34934:SF1">
    <property type="entry name" value="FLAVIN-DEPENDENT THYMIDYLATE SYNTHASE"/>
    <property type="match status" value="1"/>
</dbReference>
<keyword evidence="6 7" id="KW-0521">NADP</keyword>
<comment type="cofactor">
    <cofactor evidence="7">
        <name>FAD</name>
        <dbReference type="ChEBI" id="CHEBI:57692"/>
    </cofactor>
    <text evidence="7">Binds 4 FAD per tetramer. Each FAD binding site is formed by three monomers.</text>
</comment>
<feature type="binding site" evidence="7">
    <location>
        <position position="170"/>
    </location>
    <ligand>
        <name>dUMP</name>
        <dbReference type="ChEBI" id="CHEBI:246422"/>
        <note>ligand shared between dimeric partners</note>
    </ligand>
</feature>
<dbReference type="GO" id="GO:0004799">
    <property type="term" value="F:thymidylate synthase activity"/>
    <property type="evidence" value="ECO:0007669"/>
    <property type="project" value="TreeGrafter"/>
</dbReference>
<dbReference type="GO" id="GO:0032259">
    <property type="term" value="P:methylation"/>
    <property type="evidence" value="ECO:0007669"/>
    <property type="project" value="UniProtKB-KW"/>
</dbReference>
<dbReference type="EMBL" id="PFIP01000061">
    <property type="protein sequence ID" value="PIX34572.1"/>
    <property type="molecule type" value="Genomic_DNA"/>
</dbReference>
<name>A0A2M7K8T1_9BACT</name>
<keyword evidence="3 7" id="KW-0808">Transferase</keyword>
<dbReference type="SUPFAM" id="SSF69796">
    <property type="entry name" value="Thymidylate synthase-complementing protein Thy1"/>
    <property type="match status" value="1"/>
</dbReference>
<feature type="binding site" evidence="7">
    <location>
        <position position="165"/>
    </location>
    <ligand>
        <name>FAD</name>
        <dbReference type="ChEBI" id="CHEBI:57692"/>
        <note>ligand shared between neighboring subunits</note>
    </ligand>
</feature>
<dbReference type="Gene3D" id="3.30.1360.170">
    <property type="match status" value="1"/>
</dbReference>
<feature type="binding site" evidence="7">
    <location>
        <begin position="76"/>
        <end position="79"/>
    </location>
    <ligand>
        <name>dUMP</name>
        <dbReference type="ChEBI" id="CHEBI:246422"/>
        <note>ligand shared between dimeric partners</note>
    </ligand>
</feature>
<comment type="function">
    <text evidence="7">Catalyzes the reductive methylation of 2'-deoxyuridine-5'-monophosphate (dUMP) to 2'-deoxythymidine-5'-monophosphate (dTMP) while utilizing 5,10-methylenetetrahydrofolate (mTHF) as the methyl donor, and NADPH and FADH(2) as the reductant.</text>
</comment>
<reference evidence="8" key="1">
    <citation type="submission" date="2017-09" db="EMBL/GenBank/DDBJ databases">
        <title>Depth-based differentiation of microbial function through sediment-hosted aquifers and enrichment of novel symbionts in the deep terrestrial subsurface.</title>
        <authorList>
            <person name="Probst A.J."/>
            <person name="Ladd B."/>
            <person name="Jarett J.K."/>
            <person name="Geller-Mcgrath D.E."/>
            <person name="Sieber C.M.K."/>
            <person name="Emerson J.B."/>
            <person name="Anantharaman K."/>
            <person name="Thomas B.C."/>
            <person name="Malmstrom R."/>
            <person name="Stieglmeier M."/>
            <person name="Klingl A."/>
            <person name="Woyke T."/>
            <person name="Ryan C.M."/>
            <person name="Banfield J.F."/>
        </authorList>
    </citation>
    <scope>NUCLEOTIDE SEQUENCE</scope>
    <source>
        <strain evidence="8">CG_4_8_14_3_um_filter_34_18</strain>
    </source>
</reference>
<evidence type="ECO:0000256" key="1">
    <source>
        <dbReference type="ARBA" id="ARBA00022603"/>
    </source>
</evidence>
<comment type="catalytic activity">
    <reaction evidence="7">
        <text>dUMP + (6R)-5,10-methylene-5,6,7,8-tetrahydrofolate + NADPH + H(+) = dTMP + (6S)-5,6,7,8-tetrahydrofolate + NADP(+)</text>
        <dbReference type="Rhea" id="RHEA:29043"/>
        <dbReference type="ChEBI" id="CHEBI:15378"/>
        <dbReference type="ChEBI" id="CHEBI:15636"/>
        <dbReference type="ChEBI" id="CHEBI:57453"/>
        <dbReference type="ChEBI" id="CHEBI:57783"/>
        <dbReference type="ChEBI" id="CHEBI:58349"/>
        <dbReference type="ChEBI" id="CHEBI:63528"/>
        <dbReference type="ChEBI" id="CHEBI:246422"/>
        <dbReference type="EC" id="2.1.1.148"/>
    </reaction>
</comment>
<dbReference type="EMBL" id="PFKO01000293">
    <property type="protein sequence ID" value="PIY31825.1"/>
    <property type="molecule type" value="Genomic_DNA"/>
</dbReference>
<keyword evidence="4 7" id="KW-0545">Nucleotide biosynthesis</keyword>
<protein>
    <recommendedName>
        <fullName evidence="7">Flavin-dependent thymidylate synthase</fullName>
        <shortName evidence="7">FDTS</shortName>
        <ecNumber evidence="7">2.1.1.148</ecNumber>
    </recommendedName>
    <alternativeName>
        <fullName evidence="7">FAD-dependent thymidylate synthase</fullName>
    </alternativeName>
    <alternativeName>
        <fullName evidence="7">Thymidylate synthase ThyX</fullName>
        <shortName evidence="7">TS</shortName>
        <shortName evidence="7">TSase</shortName>
    </alternativeName>
</protein>
<keyword evidence="1 7" id="KW-0489">Methyltransferase</keyword>
<dbReference type="EMBL" id="PFTV01000043">
    <property type="protein sequence ID" value="PJB57641.1"/>
    <property type="molecule type" value="Genomic_DNA"/>
</dbReference>
<dbReference type="GO" id="GO:0070402">
    <property type="term" value="F:NADPH binding"/>
    <property type="evidence" value="ECO:0007669"/>
    <property type="project" value="TreeGrafter"/>
</dbReference>
<keyword evidence="2 7" id="KW-0285">Flavoprotein</keyword>
<evidence type="ECO:0000313" key="12">
    <source>
        <dbReference type="Proteomes" id="UP000230646"/>
    </source>
</evidence>